<protein>
    <submittedName>
        <fullName evidence="2">Uncharacterized protein</fullName>
    </submittedName>
</protein>
<dbReference type="AlphaFoldDB" id="A0A918F1U1"/>
<evidence type="ECO:0000256" key="1">
    <source>
        <dbReference type="SAM" id="MobiDB-lite"/>
    </source>
</evidence>
<feature type="region of interest" description="Disordered" evidence="1">
    <location>
        <begin position="131"/>
        <end position="217"/>
    </location>
</feature>
<reference evidence="2" key="1">
    <citation type="journal article" date="2014" name="Int. J. Syst. Evol. Microbiol.">
        <title>Complete genome sequence of Corynebacterium casei LMG S-19264T (=DSM 44701T), isolated from a smear-ripened cheese.</title>
        <authorList>
            <consortium name="US DOE Joint Genome Institute (JGI-PGF)"/>
            <person name="Walter F."/>
            <person name="Albersmeier A."/>
            <person name="Kalinowski J."/>
            <person name="Ruckert C."/>
        </authorList>
    </citation>
    <scope>NUCLEOTIDE SEQUENCE</scope>
    <source>
        <strain evidence="2">JCM 4403</strain>
    </source>
</reference>
<comment type="caution">
    <text evidence="2">The sequence shown here is derived from an EMBL/GenBank/DDBJ whole genome shotgun (WGS) entry which is preliminary data.</text>
</comment>
<dbReference type="Proteomes" id="UP000656732">
    <property type="component" value="Unassembled WGS sequence"/>
</dbReference>
<sequence>MPILLFRGSRRGSGRPAAAIEQAGSPTVAPAAMRRAAAVAACEVYHVVAPGSRPSAVGAGVGCRPPGDAGADVGGCGAGVDVAAGGGGTGFGGTGREVGVRVAGGRAGGAGGSAVPVRAGGRDVVDRPGAFVAGDGSGDAGRAEAAGGPDFVGRAEGSGRGDPAGGRGFPGGAADGAEVAGVRDRWPADAPVAGGRGCGSPSPGAVPADGLWPGGTG</sequence>
<evidence type="ECO:0000313" key="2">
    <source>
        <dbReference type="EMBL" id="GGQ93700.1"/>
    </source>
</evidence>
<organism evidence="2 3">
    <name type="scientific">Streptomyces pilosus</name>
    <dbReference type="NCBI Taxonomy" id="28893"/>
    <lineage>
        <taxon>Bacteria</taxon>
        <taxon>Bacillati</taxon>
        <taxon>Actinomycetota</taxon>
        <taxon>Actinomycetes</taxon>
        <taxon>Kitasatosporales</taxon>
        <taxon>Streptomycetaceae</taxon>
        <taxon>Streptomyces</taxon>
    </lineage>
</organism>
<proteinExistence type="predicted"/>
<name>A0A918F1U1_9ACTN</name>
<feature type="compositionally biased region" description="Gly residues" evidence="1">
    <location>
        <begin position="156"/>
        <end position="174"/>
    </location>
</feature>
<gene>
    <name evidence="2" type="ORF">GCM10010280_46460</name>
</gene>
<evidence type="ECO:0000313" key="3">
    <source>
        <dbReference type="Proteomes" id="UP000656732"/>
    </source>
</evidence>
<accession>A0A918F1U1</accession>
<reference evidence="2" key="2">
    <citation type="submission" date="2020-09" db="EMBL/GenBank/DDBJ databases">
        <authorList>
            <person name="Sun Q."/>
            <person name="Ohkuma M."/>
        </authorList>
    </citation>
    <scope>NUCLEOTIDE SEQUENCE</scope>
    <source>
        <strain evidence="2">JCM 4403</strain>
    </source>
</reference>
<dbReference type="EMBL" id="BMTU01000010">
    <property type="protein sequence ID" value="GGQ93700.1"/>
    <property type="molecule type" value="Genomic_DNA"/>
</dbReference>
<keyword evidence="3" id="KW-1185">Reference proteome</keyword>